<keyword evidence="3" id="KW-1185">Reference proteome</keyword>
<dbReference type="EMBL" id="CP017834">
    <property type="protein sequence ID" value="APJ03338.1"/>
    <property type="molecule type" value="Genomic_DNA"/>
</dbReference>
<accession>A0A1L4CZG8</accession>
<evidence type="ECO:0000313" key="2">
    <source>
        <dbReference type="EMBL" id="APJ03338.1"/>
    </source>
</evidence>
<dbReference type="Proteomes" id="UP000184731">
    <property type="component" value="Chromosome"/>
</dbReference>
<reference evidence="2 3" key="1">
    <citation type="submission" date="2016-10" db="EMBL/GenBank/DDBJ databases">
        <title>Silvanigrella aquatica sp. nov., isolated from a freshwater lake located in the Black Forest, Germany, description of Silvanigrellaceae fam. nov., Silvanigrellales ord. nov., reclassification of the order Bdellovibrionales in the class Oligoflexia, reclassification of the families Bacteriovoracaceae and Halobacteriovoraceae in the new order Bacteriovoracales ord. nov., and reclassification of the family Pseudobacteriovoracaceae in the order Oligoflexiales.</title>
        <authorList>
            <person name="Hahn M.W."/>
            <person name="Schmidt J."/>
            <person name="Koll U."/>
            <person name="Rohde M."/>
            <person name="Verbag S."/>
            <person name="Pitt A."/>
            <person name="Nakai R."/>
            <person name="Naganuma T."/>
            <person name="Lang E."/>
        </authorList>
    </citation>
    <scope>NUCLEOTIDE SEQUENCE [LARGE SCALE GENOMIC DNA]</scope>
    <source>
        <strain evidence="2 3">MWH-Nonnen-W8red</strain>
    </source>
</reference>
<evidence type="ECO:0000313" key="3">
    <source>
        <dbReference type="Proteomes" id="UP000184731"/>
    </source>
</evidence>
<dbReference type="AlphaFoldDB" id="A0A1L4CZG8"/>
<gene>
    <name evidence="2" type="ORF">AXG55_05230</name>
</gene>
<feature type="region of interest" description="Disordered" evidence="1">
    <location>
        <begin position="181"/>
        <end position="259"/>
    </location>
</feature>
<sequence>MNKLIPIATLATLVLTSCIDHTPSAQKPVISAASCPSAAVNVMQISYNESLGKYKVFHDAAKANGIPNPLSIEDLQMAQIERPKDAKSDIAKLAFTSENGNCNPVLQMTQGYKIGLVSENTPSSSNNNNNNTGSSGGSGGSSWAPFLMGALVGNAVSNAMQPRYSAPAYYLPPPASSGNGGLVTGGVSGKTPEEMTKKYESQYKQPAKKGFFSKSSGTAANPDSQTKKSGFFSKKKEHAEQQQKPKKTGFFSGGSKQKR</sequence>
<name>A0A1L4CZG8_9BACT</name>
<dbReference type="KEGG" id="saqi:AXG55_05230"/>
<dbReference type="PROSITE" id="PS51257">
    <property type="entry name" value="PROKAR_LIPOPROTEIN"/>
    <property type="match status" value="1"/>
</dbReference>
<evidence type="ECO:0000256" key="1">
    <source>
        <dbReference type="SAM" id="MobiDB-lite"/>
    </source>
</evidence>
<feature type="region of interest" description="Disordered" evidence="1">
    <location>
        <begin position="117"/>
        <end position="139"/>
    </location>
</feature>
<feature type="compositionally biased region" description="Basic and acidic residues" evidence="1">
    <location>
        <begin position="191"/>
        <end position="201"/>
    </location>
</feature>
<feature type="compositionally biased region" description="Polar residues" evidence="1">
    <location>
        <begin position="213"/>
        <end position="228"/>
    </location>
</feature>
<dbReference type="OrthoDB" id="9840584at2"/>
<organism evidence="2 3">
    <name type="scientific">Silvanigrella aquatica</name>
    <dbReference type="NCBI Taxonomy" id="1915309"/>
    <lineage>
        <taxon>Bacteria</taxon>
        <taxon>Pseudomonadati</taxon>
        <taxon>Bdellovibrionota</taxon>
        <taxon>Oligoflexia</taxon>
        <taxon>Silvanigrellales</taxon>
        <taxon>Silvanigrellaceae</taxon>
        <taxon>Silvanigrella</taxon>
    </lineage>
</organism>
<protein>
    <recommendedName>
        <fullName evidence="4">Lipoprotein</fullName>
    </recommendedName>
</protein>
<evidence type="ECO:0008006" key="4">
    <source>
        <dbReference type="Google" id="ProtNLM"/>
    </source>
</evidence>
<feature type="compositionally biased region" description="Low complexity" evidence="1">
    <location>
        <begin position="123"/>
        <end position="133"/>
    </location>
</feature>
<dbReference type="STRING" id="1915309.AXG55_05230"/>
<dbReference type="RefSeq" id="WP_148697070.1">
    <property type="nucleotide sequence ID" value="NZ_CP017834.1"/>
</dbReference>
<proteinExistence type="predicted"/>